<keyword evidence="6" id="KW-1185">Reference proteome</keyword>
<dbReference type="InterPro" id="IPR011611">
    <property type="entry name" value="PfkB_dom"/>
</dbReference>
<evidence type="ECO:0000313" key="5">
    <source>
        <dbReference type="EMBL" id="AYF75766.1"/>
    </source>
</evidence>
<dbReference type="OrthoDB" id="4554146at2"/>
<dbReference type="PANTHER" id="PTHR10584">
    <property type="entry name" value="SUGAR KINASE"/>
    <property type="match status" value="1"/>
</dbReference>
<proteinExistence type="predicted"/>
<dbReference type="SUPFAM" id="SSF53613">
    <property type="entry name" value="Ribokinase-like"/>
    <property type="match status" value="1"/>
</dbReference>
<keyword evidence="1" id="KW-0808">Transferase</keyword>
<reference evidence="5 6" key="1">
    <citation type="submission" date="2018-09" db="EMBL/GenBank/DDBJ databases">
        <title>Nocardia yunnanensis sp. nov., an actinomycete isolated from a soil sample.</title>
        <authorList>
            <person name="Zhang J."/>
        </authorList>
    </citation>
    <scope>NUCLEOTIDE SEQUENCE [LARGE SCALE GENOMIC DNA]</scope>
    <source>
        <strain evidence="5 6">CFHS0054</strain>
    </source>
</reference>
<feature type="region of interest" description="Disordered" evidence="3">
    <location>
        <begin position="1"/>
        <end position="24"/>
    </location>
</feature>
<dbReference type="Proteomes" id="UP000267164">
    <property type="component" value="Chromosome"/>
</dbReference>
<dbReference type="GO" id="GO:0016301">
    <property type="term" value="F:kinase activity"/>
    <property type="evidence" value="ECO:0007669"/>
    <property type="project" value="UniProtKB-KW"/>
</dbReference>
<dbReference type="AlphaFoldDB" id="A0A386ZE10"/>
<accession>A0A386ZE10</accession>
<protein>
    <recommendedName>
        <fullName evidence="4">Carbohydrate kinase PfkB domain-containing protein</fullName>
    </recommendedName>
</protein>
<dbReference type="PROSITE" id="PS00583">
    <property type="entry name" value="PFKB_KINASES_1"/>
    <property type="match status" value="1"/>
</dbReference>
<dbReference type="Gene3D" id="3.40.1190.20">
    <property type="match status" value="1"/>
</dbReference>
<dbReference type="GO" id="GO:0005829">
    <property type="term" value="C:cytosol"/>
    <property type="evidence" value="ECO:0007669"/>
    <property type="project" value="TreeGrafter"/>
</dbReference>
<evidence type="ECO:0000256" key="1">
    <source>
        <dbReference type="ARBA" id="ARBA00022679"/>
    </source>
</evidence>
<keyword evidence="2" id="KW-0418">Kinase</keyword>
<evidence type="ECO:0000256" key="3">
    <source>
        <dbReference type="SAM" id="MobiDB-lite"/>
    </source>
</evidence>
<feature type="domain" description="Carbohydrate kinase PfkB" evidence="4">
    <location>
        <begin position="300"/>
        <end position="516"/>
    </location>
</feature>
<organism evidence="5 6">
    <name type="scientific">Nocardia yunnanensis</name>
    <dbReference type="NCBI Taxonomy" id="2382165"/>
    <lineage>
        <taxon>Bacteria</taxon>
        <taxon>Bacillati</taxon>
        <taxon>Actinomycetota</taxon>
        <taxon>Actinomycetes</taxon>
        <taxon>Mycobacteriales</taxon>
        <taxon>Nocardiaceae</taxon>
        <taxon>Nocardia</taxon>
    </lineage>
</organism>
<sequence length="615" mass="66005">MGAGRRHVRGVEDVTAGTGGGRRLARAPTRLPHLDIHRDAGIGCAARDPARAWPAVPDLGNDSVHRGTSRGESARTAILCHYQDGIWRFRIAFCRCHNYIAVSADVQTRTVLWLVQMTMQQNLGGSSGADTAAQDNDVRAVRDTLLQLRKRTGLGGRRARPVDIDALLGLVVVRRYAFLSGEDPEGALPHALRYIAATLVAAERLIVDVELNLGMLAARLPDELGAQLYGPDLGPRRDCLAQHWTHLHELLGVPVTRQVRSERALRGRPEEAAFTALARGLTLESVVPASEIASATARPTVVVIGDAAWDHICHVDALPRAGESLYGKFSVHAGGKGLNRAVALARLGVDARLFAAVGDDPQGDEIVDYLKKRGVDTSLVRSRRGPTPTATVLVGKDGANASIADKADRIRFDARDIADIPITRALLDADAVLLTFEQNIELLSAVSAVLVGRPRRPWLFVSATPPKPFPARLPDYLEAVDYLIASVGELALLRPGASPEQIARQLVRHGVGAVVVLDQHECAMYSSEAPAAEPVRAAIGSGRPGAPGASSAFVAAFMARVIAHPRPVESSARRQVGHDYLDWAAAAIPAREAEIRSIPDSMPTREAIDRRLDAS</sequence>
<evidence type="ECO:0000313" key="6">
    <source>
        <dbReference type="Proteomes" id="UP000267164"/>
    </source>
</evidence>
<dbReference type="InterPro" id="IPR002173">
    <property type="entry name" value="Carboh/pur_kinase_PfkB_CS"/>
</dbReference>
<evidence type="ECO:0000256" key="2">
    <source>
        <dbReference type="ARBA" id="ARBA00022777"/>
    </source>
</evidence>
<dbReference type="PANTHER" id="PTHR10584:SF166">
    <property type="entry name" value="RIBOKINASE"/>
    <property type="match status" value="1"/>
</dbReference>
<dbReference type="EMBL" id="CP032568">
    <property type="protein sequence ID" value="AYF75766.1"/>
    <property type="molecule type" value="Genomic_DNA"/>
</dbReference>
<gene>
    <name evidence="5" type="ORF">D7D52_20130</name>
</gene>
<dbReference type="Pfam" id="PF00294">
    <property type="entry name" value="PfkB"/>
    <property type="match status" value="1"/>
</dbReference>
<name>A0A386ZE10_9NOCA</name>
<dbReference type="InterPro" id="IPR029056">
    <property type="entry name" value="Ribokinase-like"/>
</dbReference>
<evidence type="ECO:0000259" key="4">
    <source>
        <dbReference type="Pfam" id="PF00294"/>
    </source>
</evidence>
<dbReference type="KEGG" id="nyu:D7D52_20130"/>